<accession>A0ABY5J0B4</accession>
<dbReference type="Gene3D" id="3.10.450.620">
    <property type="entry name" value="JHP933, nucleotidyltransferase-like core domain"/>
    <property type="match status" value="1"/>
</dbReference>
<dbReference type="Proteomes" id="UP001059576">
    <property type="component" value="Chromosome"/>
</dbReference>
<proteinExistence type="predicted"/>
<organism evidence="1 2">
    <name type="scientific">Mycoplasmopsis equigenitalium</name>
    <dbReference type="NCBI Taxonomy" id="114883"/>
    <lineage>
        <taxon>Bacteria</taxon>
        <taxon>Bacillati</taxon>
        <taxon>Mycoplasmatota</taxon>
        <taxon>Mycoplasmoidales</taxon>
        <taxon>Metamycoplasmataceae</taxon>
        <taxon>Mycoplasmopsis</taxon>
    </lineage>
</organism>
<name>A0ABY5J0B4_9BACT</name>
<sequence length="335" mass="40370">MEFKKVTADNLKVALEESAILLKRAEVVLEKDYWLCFVLDYIFNKSLWKNAFTFKGGISLSKCFNLIERFSEDIDLILDWKVLGYQKEDFLLERSNVQQDKFNKSTVPRIEEWLENVFIPQLQDDLNKLTNQKLEISLDQSMKQSVLIKYPNFFNSLYIKNYIRLKIGILSEDEPFVIAKIKPDIYDKFPMLFEGDGFEVRTIKPERTFWEKATILHHEANRPQNSKFPIRYARHYYDLYRIANSEYKSSLFDHLSLLRRIALFKNKLYPQRWAQYEEIAQQTLKLIPKSYRWNEISRDYYEMIEMLYGEIPDFNEMLKALIELEKEIREYKKQD</sequence>
<keyword evidence="2" id="KW-1185">Reference proteome</keyword>
<dbReference type="RefSeq" id="WP_129723266.1">
    <property type="nucleotide sequence ID" value="NZ_CP101808.1"/>
</dbReference>
<dbReference type="GO" id="GO:0016740">
    <property type="term" value="F:transferase activity"/>
    <property type="evidence" value="ECO:0007669"/>
    <property type="project" value="UniProtKB-KW"/>
</dbReference>
<reference evidence="1" key="1">
    <citation type="submission" date="2022-07" db="EMBL/GenBank/DDBJ databases">
        <title>Complete genome of Mycoplasma equigenitalium type strain T37.</title>
        <authorList>
            <person name="Spergser J."/>
        </authorList>
    </citation>
    <scope>NUCLEOTIDE SEQUENCE</scope>
    <source>
        <strain evidence="1">T37</strain>
    </source>
</reference>
<dbReference type="EMBL" id="CP101808">
    <property type="protein sequence ID" value="UUD36702.1"/>
    <property type="molecule type" value="Genomic_DNA"/>
</dbReference>
<gene>
    <name evidence="1" type="ORF">NPA09_02195</name>
</gene>
<evidence type="ECO:0000313" key="1">
    <source>
        <dbReference type="EMBL" id="UUD36702.1"/>
    </source>
</evidence>
<dbReference type="InterPro" id="IPR014942">
    <property type="entry name" value="AbiEii"/>
</dbReference>
<dbReference type="Pfam" id="PF08843">
    <property type="entry name" value="AbiEii"/>
    <property type="match status" value="1"/>
</dbReference>
<evidence type="ECO:0000313" key="2">
    <source>
        <dbReference type="Proteomes" id="UP001059576"/>
    </source>
</evidence>
<keyword evidence="1" id="KW-0808">Transferase</keyword>
<protein>
    <submittedName>
        <fullName evidence="1">Nucleotidyl transferase AbiEii/AbiGii toxin family protein</fullName>
    </submittedName>
</protein>